<evidence type="ECO:0000313" key="9">
    <source>
        <dbReference type="EMBL" id="GBE79720.1"/>
    </source>
</evidence>
<dbReference type="AlphaFoldDB" id="A0A401GC37"/>
<dbReference type="FunCoup" id="A0A401GC37">
    <property type="interactions" value="82"/>
</dbReference>
<dbReference type="PANTHER" id="PTHR44653:SF2">
    <property type="entry name" value="DNAJ HOMOLOG SUBFAMILY C MEMBER 1"/>
    <property type="match status" value="1"/>
</dbReference>
<dbReference type="STRING" id="139825.A0A401GC37"/>
<keyword evidence="10" id="KW-1185">Reference proteome</keyword>
<dbReference type="SMART" id="SM00271">
    <property type="entry name" value="DnaJ"/>
    <property type="match status" value="1"/>
</dbReference>
<evidence type="ECO:0000256" key="2">
    <source>
        <dbReference type="ARBA" id="ARBA00022729"/>
    </source>
</evidence>
<comment type="caution">
    <text evidence="9">The sequence shown here is derived from an EMBL/GenBank/DDBJ whole genome shotgun (WGS) entry which is preliminary data.</text>
</comment>
<evidence type="ECO:0000256" key="1">
    <source>
        <dbReference type="ARBA" id="ARBA00022692"/>
    </source>
</evidence>
<dbReference type="GeneID" id="38776637"/>
<feature type="region of interest" description="Disordered" evidence="6">
    <location>
        <begin position="219"/>
        <end position="280"/>
    </location>
</feature>
<dbReference type="InterPro" id="IPR052606">
    <property type="entry name" value="DnaJ_domain_protein"/>
</dbReference>
<evidence type="ECO:0000256" key="4">
    <source>
        <dbReference type="ARBA" id="ARBA00023136"/>
    </source>
</evidence>
<dbReference type="RefSeq" id="XP_027610633.1">
    <property type="nucleotide sequence ID" value="XM_027754832.1"/>
</dbReference>
<dbReference type="Gene3D" id="1.10.287.110">
    <property type="entry name" value="DnaJ domain"/>
    <property type="match status" value="1"/>
</dbReference>
<dbReference type="OrthoDB" id="413400at2759"/>
<dbReference type="EMBL" id="BFAD01000002">
    <property type="protein sequence ID" value="GBE79720.1"/>
    <property type="molecule type" value="Genomic_DNA"/>
</dbReference>
<keyword evidence="4 7" id="KW-0472">Membrane</keyword>
<feature type="compositionally biased region" description="Basic residues" evidence="6">
    <location>
        <begin position="271"/>
        <end position="280"/>
    </location>
</feature>
<dbReference type="InterPro" id="IPR036869">
    <property type="entry name" value="J_dom_sf"/>
</dbReference>
<keyword evidence="1 7" id="KW-0812">Transmembrane</keyword>
<feature type="domain" description="J" evidence="8">
    <location>
        <begin position="2"/>
        <end position="67"/>
    </location>
</feature>
<protein>
    <submittedName>
        <fullName evidence="9">Uncharacterized J domain-containing protein</fullName>
    </submittedName>
</protein>
<reference evidence="9 10" key="1">
    <citation type="journal article" date="2018" name="Sci. Rep.">
        <title>Genome sequence of the cauliflower mushroom Sparassis crispa (Hanabiratake) and its association with beneficial usage.</title>
        <authorList>
            <person name="Kiyama R."/>
            <person name="Furutani Y."/>
            <person name="Kawaguchi K."/>
            <person name="Nakanishi T."/>
        </authorList>
    </citation>
    <scope>NUCLEOTIDE SEQUENCE [LARGE SCALE GENOMIC DNA]</scope>
</reference>
<gene>
    <name evidence="9" type="ORF">SCP_0209210</name>
</gene>
<proteinExistence type="predicted"/>
<accession>A0A401GC37</accession>
<dbReference type="GO" id="GO:0012505">
    <property type="term" value="C:endomembrane system"/>
    <property type="evidence" value="ECO:0007669"/>
    <property type="project" value="UniProtKB-SubCell"/>
</dbReference>
<dbReference type="SUPFAM" id="SSF46565">
    <property type="entry name" value="Chaperone J-domain"/>
    <property type="match status" value="1"/>
</dbReference>
<dbReference type="CDD" id="cd06257">
    <property type="entry name" value="DnaJ"/>
    <property type="match status" value="1"/>
</dbReference>
<dbReference type="PROSITE" id="PS50076">
    <property type="entry name" value="DNAJ_2"/>
    <property type="match status" value="1"/>
</dbReference>
<evidence type="ECO:0000256" key="7">
    <source>
        <dbReference type="SAM" id="Phobius"/>
    </source>
</evidence>
<evidence type="ECO:0000256" key="3">
    <source>
        <dbReference type="ARBA" id="ARBA00022989"/>
    </source>
</evidence>
<comment type="subcellular location">
    <subcellularLocation>
        <location evidence="5">Endomembrane system</location>
        <topology evidence="5">Single-pass membrane protein</topology>
    </subcellularLocation>
</comment>
<dbReference type="InParanoid" id="A0A401GC37"/>
<evidence type="ECO:0000259" key="8">
    <source>
        <dbReference type="PROSITE" id="PS50076"/>
    </source>
</evidence>
<name>A0A401GC37_9APHY</name>
<keyword evidence="3 7" id="KW-1133">Transmembrane helix</keyword>
<dbReference type="InterPro" id="IPR001623">
    <property type="entry name" value="DnaJ_domain"/>
</dbReference>
<evidence type="ECO:0000256" key="6">
    <source>
        <dbReference type="SAM" id="MobiDB-lite"/>
    </source>
</evidence>
<feature type="transmembrane region" description="Helical" evidence="7">
    <location>
        <begin position="87"/>
        <end position="106"/>
    </location>
</feature>
<evidence type="ECO:0000256" key="5">
    <source>
        <dbReference type="ARBA" id="ARBA00037847"/>
    </source>
</evidence>
<dbReference type="Proteomes" id="UP000287166">
    <property type="component" value="Unassembled WGS sequence"/>
</dbReference>
<sequence length="280" mass="31095">MRLVSLLPFSSTASTPEIAKAYRKKSIQLHPDKNPGVKHAHERFARLSVVSSILRNAESRKRYDFFYKNGVPKWRGTGYYYSRFRPGLGTVIVFLVFISSCLQYLVQRMNYNRDLKRIEWIIQQARSAAWGSKMLPIEGRRKVKVNLGGGPRLDEDGNIVSGRMVDITVEGTDVYILEPDGTLLPVNSNTAVAPSFKRTWFVGLMTNLIRGVVKRPSNAEEVNGVDSVERDEGEETDDTSVSGSVRGGTVTPKGAAPGAKGVRAPAVMGGGKRRKNPRRR</sequence>
<evidence type="ECO:0000313" key="10">
    <source>
        <dbReference type="Proteomes" id="UP000287166"/>
    </source>
</evidence>
<organism evidence="9 10">
    <name type="scientific">Sparassis crispa</name>
    <dbReference type="NCBI Taxonomy" id="139825"/>
    <lineage>
        <taxon>Eukaryota</taxon>
        <taxon>Fungi</taxon>
        <taxon>Dikarya</taxon>
        <taxon>Basidiomycota</taxon>
        <taxon>Agaricomycotina</taxon>
        <taxon>Agaricomycetes</taxon>
        <taxon>Polyporales</taxon>
        <taxon>Sparassidaceae</taxon>
        <taxon>Sparassis</taxon>
    </lineage>
</organism>
<dbReference type="Pfam" id="PF00226">
    <property type="entry name" value="DnaJ"/>
    <property type="match status" value="1"/>
</dbReference>
<keyword evidence="2" id="KW-0732">Signal</keyword>
<feature type="compositionally biased region" description="Acidic residues" evidence="6">
    <location>
        <begin position="229"/>
        <end position="238"/>
    </location>
</feature>
<dbReference type="PANTHER" id="PTHR44653">
    <property type="entry name" value="DNAJ HOMOLOG SUBFAMILY C MEMBER 1"/>
    <property type="match status" value="1"/>
</dbReference>
<dbReference type="PRINTS" id="PR00625">
    <property type="entry name" value="JDOMAIN"/>
</dbReference>